<comment type="caution">
    <text evidence="1">The sequence shown here is derived from an EMBL/GenBank/DDBJ whole genome shotgun (WGS) entry which is preliminary data.</text>
</comment>
<reference evidence="1" key="1">
    <citation type="submission" date="2019-11" db="EMBL/GenBank/DDBJ databases">
        <title>Burkholderia cenocepacia CF.</title>
        <authorList>
            <person name="Vianna E.F."/>
            <person name="Marques E.A."/>
            <person name="Albano R.M."/>
            <person name="Leao R.S."/>
        </authorList>
    </citation>
    <scope>NUCLEOTIDE SEQUENCE</scope>
    <source>
        <strain evidence="1">MS-2140</strain>
    </source>
</reference>
<sequence>MNAVVRLRDDPPVLHGISPAARARLSGMCRREVERCRFLFEDDRIDGDYLVCVILCNVIELMQKRSLLYEQWRGRKAVKALWGGASAV</sequence>
<dbReference type="AlphaFoldDB" id="A0A6B2MEF6"/>
<dbReference type="RefSeq" id="WP_125346341.1">
    <property type="nucleotide sequence ID" value="NZ_CADETX010000003.1"/>
</dbReference>
<protein>
    <submittedName>
        <fullName evidence="1">Uncharacterized protein</fullName>
    </submittedName>
</protein>
<organism evidence="1">
    <name type="scientific">Burkholderia cenocepacia</name>
    <dbReference type="NCBI Taxonomy" id="95486"/>
    <lineage>
        <taxon>Bacteria</taxon>
        <taxon>Pseudomonadati</taxon>
        <taxon>Pseudomonadota</taxon>
        <taxon>Betaproteobacteria</taxon>
        <taxon>Burkholderiales</taxon>
        <taxon>Burkholderiaceae</taxon>
        <taxon>Burkholderia</taxon>
        <taxon>Burkholderia cepacia complex</taxon>
    </lineage>
</organism>
<dbReference type="EMBL" id="JAAEAM010000014">
    <property type="protein sequence ID" value="NDV73219.1"/>
    <property type="molecule type" value="Genomic_DNA"/>
</dbReference>
<name>A0A6B2MEF6_9BURK</name>
<evidence type="ECO:0000313" key="1">
    <source>
        <dbReference type="EMBL" id="NDV73219.1"/>
    </source>
</evidence>
<dbReference type="OrthoDB" id="9031916at2"/>
<accession>A0A6B2MEF6</accession>
<proteinExistence type="predicted"/>
<gene>
    <name evidence="1" type="ORF">GFJ35_14160</name>
</gene>